<gene>
    <name evidence="4" type="ORF">MOO44_03690</name>
</gene>
<feature type="transmembrane region" description="Helical" evidence="2">
    <location>
        <begin position="261"/>
        <end position="289"/>
    </location>
</feature>
<feature type="transmembrane region" description="Helical" evidence="2">
    <location>
        <begin position="164"/>
        <end position="184"/>
    </location>
</feature>
<keyword evidence="5" id="KW-1185">Reference proteome</keyword>
<feature type="transmembrane region" description="Helical" evidence="2">
    <location>
        <begin position="101"/>
        <end position="122"/>
    </location>
</feature>
<sequence>MKKCPNCGKEVDRNSKFCTYCGYNFTNQSSASVKNNGGDANQTTDSSQPKASAHQQVDAHSANPQPNVRNSQVKKFSKNYFQWLLDTLKHPTKRNTNTHRYFGLTSFMISTLLIILDIVQGIKLAVNATTSSISGLLGIGNSSSIGSSITSSSEYGSIMFHTSIYLYICVLLMLLITILVPFVIRKVAYNDATSLGEFMNQFAAYSNYGLLIELVVLLLLSLGILIIPAFVLMLFVYLGYLIAFVYSILSVDDHGRLDKIYAMLIAFVIEFIIITIFLSILGLILGVFLPVLSSL</sequence>
<reference evidence="4" key="1">
    <citation type="journal article" date="2022" name="Int. J. Syst. Evol. Microbiol.">
        <title>Apilactobacillus apisilvae sp. nov., Nicolia spurrieriana gen. nov. sp. nov., Bombilactobacillus folatiphilus sp. nov. and Bombilactobacillus thymidiniphilus sp. nov., four new lactic acid bacterial isolates from stingless bees Tetragonula carbonaria and Austroplebeia australis.</title>
        <authorList>
            <person name="Oliphant S.A."/>
            <person name="Watson-Haigh N.S."/>
            <person name="Sumby K.M."/>
            <person name="Gardner J."/>
            <person name="Groom S."/>
            <person name="Jiranek V."/>
        </authorList>
    </citation>
    <scope>NUCLEOTIDE SEQUENCE</scope>
    <source>
        <strain evidence="4">SGEP1_A5</strain>
    </source>
</reference>
<dbReference type="Pfam" id="PF13240">
    <property type="entry name" value="Zn_Ribbon_1"/>
    <property type="match status" value="1"/>
</dbReference>
<evidence type="ECO:0000256" key="2">
    <source>
        <dbReference type="SAM" id="Phobius"/>
    </source>
</evidence>
<keyword evidence="2" id="KW-0472">Membrane</keyword>
<feature type="compositionally biased region" description="Polar residues" evidence="1">
    <location>
        <begin position="32"/>
        <end position="55"/>
    </location>
</feature>
<dbReference type="KEGG" id="lbe:MOO44_03690"/>
<feature type="domain" description="Zinc-ribbon" evidence="3">
    <location>
        <begin position="3"/>
        <end position="23"/>
    </location>
</feature>
<dbReference type="Proteomes" id="UP000831181">
    <property type="component" value="Chromosome"/>
</dbReference>
<dbReference type="AlphaFoldDB" id="A0A976X643"/>
<evidence type="ECO:0000259" key="3">
    <source>
        <dbReference type="Pfam" id="PF13240"/>
    </source>
</evidence>
<evidence type="ECO:0000313" key="4">
    <source>
        <dbReference type="EMBL" id="UQS87269.1"/>
    </source>
</evidence>
<feature type="transmembrane region" description="Helical" evidence="2">
    <location>
        <begin position="230"/>
        <end position="249"/>
    </location>
</feature>
<name>A0A976X643_9LACO</name>
<protein>
    <submittedName>
        <fullName evidence="4">Zinc ribbon domain-containing protein</fullName>
    </submittedName>
</protein>
<dbReference type="RefSeq" id="WP_260117071.1">
    <property type="nucleotide sequence ID" value="NZ_CP093361.1"/>
</dbReference>
<feature type="region of interest" description="Disordered" evidence="1">
    <location>
        <begin position="32"/>
        <end position="69"/>
    </location>
</feature>
<organism evidence="4 5">
    <name type="scientific">Nicoliella spurrieriana</name>
    <dbReference type="NCBI Taxonomy" id="2925830"/>
    <lineage>
        <taxon>Bacteria</taxon>
        <taxon>Bacillati</taxon>
        <taxon>Bacillota</taxon>
        <taxon>Bacilli</taxon>
        <taxon>Lactobacillales</taxon>
        <taxon>Lactobacillaceae</taxon>
        <taxon>Nicoliella</taxon>
    </lineage>
</organism>
<dbReference type="InterPro" id="IPR046481">
    <property type="entry name" value="DUF6574"/>
</dbReference>
<dbReference type="InterPro" id="IPR026870">
    <property type="entry name" value="Zinc_ribbon_dom"/>
</dbReference>
<proteinExistence type="predicted"/>
<feature type="transmembrane region" description="Helical" evidence="2">
    <location>
        <begin position="205"/>
        <end position="224"/>
    </location>
</feature>
<keyword evidence="2" id="KW-0812">Transmembrane</keyword>
<keyword evidence="2" id="KW-1133">Transmembrane helix</keyword>
<evidence type="ECO:0000256" key="1">
    <source>
        <dbReference type="SAM" id="MobiDB-lite"/>
    </source>
</evidence>
<accession>A0A976X643</accession>
<dbReference type="Pfam" id="PF20214">
    <property type="entry name" value="DUF6574"/>
    <property type="match status" value="1"/>
</dbReference>
<evidence type="ECO:0000313" key="5">
    <source>
        <dbReference type="Proteomes" id="UP000831181"/>
    </source>
</evidence>
<dbReference type="EMBL" id="CP093361">
    <property type="protein sequence ID" value="UQS87269.1"/>
    <property type="molecule type" value="Genomic_DNA"/>
</dbReference>